<name>A0A0C2S7H9_AMAMK</name>
<feature type="domain" description="Aerobactin siderophore biosynthesis IucA/IucC-like C-terminal" evidence="2">
    <location>
        <begin position="437"/>
        <end position="591"/>
    </location>
</feature>
<dbReference type="GO" id="GO:0019290">
    <property type="term" value="P:siderophore biosynthetic process"/>
    <property type="evidence" value="ECO:0007669"/>
    <property type="project" value="InterPro"/>
</dbReference>
<dbReference type="InParanoid" id="A0A0C2S7H9"/>
<dbReference type="Gene3D" id="1.10.510.40">
    <property type="match status" value="1"/>
</dbReference>
<dbReference type="GO" id="GO:0016881">
    <property type="term" value="F:acid-amino acid ligase activity"/>
    <property type="evidence" value="ECO:0007669"/>
    <property type="project" value="UniProtKB-ARBA"/>
</dbReference>
<keyword evidence="4" id="KW-1185">Reference proteome</keyword>
<dbReference type="PANTHER" id="PTHR34384:SF5">
    <property type="entry name" value="L-2,3-DIAMINOPROPANOATE--CITRATE LIGASE"/>
    <property type="match status" value="1"/>
</dbReference>
<dbReference type="InterPro" id="IPR022770">
    <property type="entry name" value="IucA/IucC-like_C"/>
</dbReference>
<dbReference type="Proteomes" id="UP000054549">
    <property type="component" value="Unassembled WGS sequence"/>
</dbReference>
<evidence type="ECO:0000313" key="3">
    <source>
        <dbReference type="EMBL" id="KIL58735.1"/>
    </source>
</evidence>
<evidence type="ECO:0000259" key="2">
    <source>
        <dbReference type="Pfam" id="PF06276"/>
    </source>
</evidence>
<dbReference type="Pfam" id="PF04183">
    <property type="entry name" value="IucA_IucC"/>
    <property type="match status" value="1"/>
</dbReference>
<dbReference type="HOGENOM" id="CLU_010625_1_0_1"/>
<evidence type="ECO:0008006" key="5">
    <source>
        <dbReference type="Google" id="ProtNLM"/>
    </source>
</evidence>
<dbReference type="InterPro" id="IPR037455">
    <property type="entry name" value="LucA/IucC-like"/>
</dbReference>
<dbReference type="OrthoDB" id="2117718at2759"/>
<gene>
    <name evidence="3" type="ORF">M378DRAFT_170193</name>
</gene>
<dbReference type="InterPro" id="IPR007310">
    <property type="entry name" value="Aerobactin_biosyn_IucA/IucC_N"/>
</dbReference>
<evidence type="ECO:0000313" key="4">
    <source>
        <dbReference type="Proteomes" id="UP000054549"/>
    </source>
</evidence>
<evidence type="ECO:0000259" key="1">
    <source>
        <dbReference type="Pfam" id="PF04183"/>
    </source>
</evidence>
<sequence>MACIDHTSSQRRAAFAVISRLLSCLVTERILRAFYACLVDTSSATGIVVVLSTHLISEHPTINRPLRACDILAIVPVHHPPVCKDSFGCNYGQPVILLDPLDMLPEVYELAEAGSEEIDKNIRDNIFNTLSPPSWKLDSTSLKSCHDPSRIWSNFIEGVVLPDSLRESIRMELMSSYDWQLTTYESPPQCPTLNSTPIEWEQSLVAGHPTHPMHRARMMPFDLPKYDWYHPRIRFVAISRCLLDIFGPLEDILLPLAERAASRCGRTLPARNRFAVVPVHELQVHNIIAKIPEAEVLHPDISINALAQSSIRTVVIPELPGIALKLAVGVKISSSLRTVSHFTATFGPRFSALLPRLKYERELLSVEREFTSAVYRSANPDVAKHLSVLLREEYQPAPNEKLIVCAALLEMDHLGSPHGVAAIRHVLHLDTPYERVEFLSQYLRVACRALLPPLIYNGVALEAHAQNVLVRLDIRSKSVLGFVYRDLGGLRIYPPLLRQSTGIDFQFLPGHCVQTETLEETFPKFYHTFVHNHVQRLIRVLDLHYNGIGWGLLRKYMREVIPVGHALENAWLDSSSREVPSKCLMRMRMRDSYRDMVYGPYPNMILFNQDSVAQVPA</sequence>
<accession>A0A0C2S7H9</accession>
<dbReference type="Pfam" id="PF06276">
    <property type="entry name" value="FhuF"/>
    <property type="match status" value="1"/>
</dbReference>
<dbReference type="AlphaFoldDB" id="A0A0C2S7H9"/>
<dbReference type="PANTHER" id="PTHR34384">
    <property type="entry name" value="L-2,3-DIAMINOPROPANOATE--CITRATE LIGASE"/>
    <property type="match status" value="1"/>
</dbReference>
<proteinExistence type="predicted"/>
<reference evidence="3 4" key="1">
    <citation type="submission" date="2014-04" db="EMBL/GenBank/DDBJ databases">
        <title>Evolutionary Origins and Diversification of the Mycorrhizal Mutualists.</title>
        <authorList>
            <consortium name="DOE Joint Genome Institute"/>
            <consortium name="Mycorrhizal Genomics Consortium"/>
            <person name="Kohler A."/>
            <person name="Kuo A."/>
            <person name="Nagy L.G."/>
            <person name="Floudas D."/>
            <person name="Copeland A."/>
            <person name="Barry K.W."/>
            <person name="Cichocki N."/>
            <person name="Veneault-Fourrey C."/>
            <person name="LaButti K."/>
            <person name="Lindquist E.A."/>
            <person name="Lipzen A."/>
            <person name="Lundell T."/>
            <person name="Morin E."/>
            <person name="Murat C."/>
            <person name="Riley R."/>
            <person name="Ohm R."/>
            <person name="Sun H."/>
            <person name="Tunlid A."/>
            <person name="Henrissat B."/>
            <person name="Grigoriev I.V."/>
            <person name="Hibbett D.S."/>
            <person name="Martin F."/>
        </authorList>
    </citation>
    <scope>NUCLEOTIDE SEQUENCE [LARGE SCALE GENOMIC DNA]</scope>
    <source>
        <strain evidence="3 4">Koide BX008</strain>
    </source>
</reference>
<organism evidence="3 4">
    <name type="scientific">Amanita muscaria (strain Koide BX008)</name>
    <dbReference type="NCBI Taxonomy" id="946122"/>
    <lineage>
        <taxon>Eukaryota</taxon>
        <taxon>Fungi</taxon>
        <taxon>Dikarya</taxon>
        <taxon>Basidiomycota</taxon>
        <taxon>Agaricomycotina</taxon>
        <taxon>Agaricomycetes</taxon>
        <taxon>Agaricomycetidae</taxon>
        <taxon>Agaricales</taxon>
        <taxon>Pluteineae</taxon>
        <taxon>Amanitaceae</taxon>
        <taxon>Amanita</taxon>
    </lineage>
</organism>
<dbReference type="STRING" id="946122.A0A0C2S7H9"/>
<dbReference type="EMBL" id="KN818330">
    <property type="protein sequence ID" value="KIL58735.1"/>
    <property type="molecule type" value="Genomic_DNA"/>
</dbReference>
<protein>
    <recommendedName>
        <fullName evidence="5">IucC family-domain-containing protein</fullName>
    </recommendedName>
</protein>
<feature type="domain" description="Aerobactin siderophore biosynthesis IucA/IucC N-terminal" evidence="1">
    <location>
        <begin position="198"/>
        <end position="409"/>
    </location>
</feature>